<dbReference type="Gene3D" id="3.40.50.1010">
    <property type="entry name" value="5'-nuclease"/>
    <property type="match status" value="1"/>
</dbReference>
<dbReference type="GO" id="GO:0004518">
    <property type="term" value="F:nuclease activity"/>
    <property type="evidence" value="ECO:0007669"/>
    <property type="project" value="InterPro"/>
</dbReference>
<dbReference type="SMART" id="SM00484">
    <property type="entry name" value="XPGI"/>
    <property type="match status" value="1"/>
</dbReference>
<sequence length="333" mass="39781">MGIKNLNRFLRDNCSKRSIRKVHLKQFANKIVVIDTSIYLYKFMSEGALMENMYLFISILKSYYITPIFIFDGKPPPEKKELLNKRRMEKKDAEIKYKNIESALEKVSVDEKKEMLMEMDLLKRQFIRINQDDIRNVKELLDAYGISYYESPSEADAVCAYLTKIGKVWACLSDDMDMFLYGCPRVIRHLSLMNHTVVLYDTKAILKDLQMTERQFCEIMVLSGTDYNLHSNTCLYETMRWYQEYRKYLDNYKNKNENDVDGNAKPQLEFYVWLVKNTKYINDYLRLLKTYQMFQMNNNIHLNSWQDVQFDKKSEDIASLKNIMKEHGFVFTR</sequence>
<protein>
    <recommendedName>
        <fullName evidence="4">XPG N-terminal domain-containing protein</fullName>
    </recommendedName>
</protein>
<reference evidence="3" key="1">
    <citation type="journal article" date="2020" name="Nature">
        <title>Giant virus diversity and host interactions through global metagenomics.</title>
        <authorList>
            <person name="Schulz F."/>
            <person name="Roux S."/>
            <person name="Paez-Espino D."/>
            <person name="Jungbluth S."/>
            <person name="Walsh D.A."/>
            <person name="Denef V.J."/>
            <person name="McMahon K.D."/>
            <person name="Konstantinidis K.T."/>
            <person name="Eloe-Fadrosh E.A."/>
            <person name="Kyrpides N.C."/>
            <person name="Woyke T."/>
        </authorList>
    </citation>
    <scope>NUCLEOTIDE SEQUENCE</scope>
    <source>
        <strain evidence="3">GVMAG-M-3300027708-5</strain>
    </source>
</reference>
<evidence type="ECO:0000259" key="2">
    <source>
        <dbReference type="SMART" id="SM00485"/>
    </source>
</evidence>
<dbReference type="InterPro" id="IPR006085">
    <property type="entry name" value="XPG_DNA_repair_N"/>
</dbReference>
<feature type="domain" description="XPG N-terminal" evidence="2">
    <location>
        <begin position="1"/>
        <end position="93"/>
    </location>
</feature>
<proteinExistence type="predicted"/>
<dbReference type="Pfam" id="PF00867">
    <property type="entry name" value="XPG_I"/>
    <property type="match status" value="1"/>
</dbReference>
<dbReference type="EMBL" id="MN740404">
    <property type="protein sequence ID" value="QHU04690.1"/>
    <property type="molecule type" value="Genomic_DNA"/>
</dbReference>
<dbReference type="PRINTS" id="PR00853">
    <property type="entry name" value="XPGRADSUPER"/>
</dbReference>
<feature type="domain" description="XPG-I" evidence="1">
    <location>
        <begin position="142"/>
        <end position="211"/>
    </location>
</feature>
<name>A0A6C0JIW5_9ZZZZ</name>
<evidence type="ECO:0008006" key="4">
    <source>
        <dbReference type="Google" id="ProtNLM"/>
    </source>
</evidence>
<dbReference type="InterPro" id="IPR006084">
    <property type="entry name" value="XPG/Rad2"/>
</dbReference>
<accession>A0A6C0JIW5</accession>
<organism evidence="3">
    <name type="scientific">viral metagenome</name>
    <dbReference type="NCBI Taxonomy" id="1070528"/>
    <lineage>
        <taxon>unclassified sequences</taxon>
        <taxon>metagenomes</taxon>
        <taxon>organismal metagenomes</taxon>
    </lineage>
</organism>
<evidence type="ECO:0000313" key="3">
    <source>
        <dbReference type="EMBL" id="QHU04690.1"/>
    </source>
</evidence>
<dbReference type="InterPro" id="IPR029060">
    <property type="entry name" value="PIN-like_dom_sf"/>
</dbReference>
<dbReference type="Pfam" id="PF00752">
    <property type="entry name" value="XPG_N"/>
    <property type="match status" value="1"/>
</dbReference>
<dbReference type="PANTHER" id="PTHR11081">
    <property type="entry name" value="FLAP ENDONUCLEASE FAMILY MEMBER"/>
    <property type="match status" value="1"/>
</dbReference>
<evidence type="ECO:0000259" key="1">
    <source>
        <dbReference type="SMART" id="SM00484"/>
    </source>
</evidence>
<dbReference type="InterPro" id="IPR006086">
    <property type="entry name" value="XPG-I_dom"/>
</dbReference>
<dbReference type="SUPFAM" id="SSF88723">
    <property type="entry name" value="PIN domain-like"/>
    <property type="match status" value="1"/>
</dbReference>
<dbReference type="AlphaFoldDB" id="A0A6C0JIW5"/>
<dbReference type="SMART" id="SM00485">
    <property type="entry name" value="XPGN"/>
    <property type="match status" value="1"/>
</dbReference>